<protein>
    <recommendedName>
        <fullName evidence="4">DUF4418 domain-containing protein</fullName>
    </recommendedName>
</protein>
<evidence type="ECO:0000256" key="1">
    <source>
        <dbReference type="SAM" id="Phobius"/>
    </source>
</evidence>
<comment type="caution">
    <text evidence="2">The sequence shown here is derived from an EMBL/GenBank/DDBJ whole genome shotgun (WGS) entry which is preliminary data.</text>
</comment>
<evidence type="ECO:0008006" key="4">
    <source>
        <dbReference type="Google" id="ProtNLM"/>
    </source>
</evidence>
<dbReference type="InterPro" id="IPR025531">
    <property type="entry name" value="DUF4418"/>
</dbReference>
<proteinExistence type="predicted"/>
<keyword evidence="1" id="KW-1133">Transmembrane helix</keyword>
<dbReference type="Proteomes" id="UP000003175">
    <property type="component" value="Unassembled WGS sequence"/>
</dbReference>
<feature type="transmembrane region" description="Helical" evidence="1">
    <location>
        <begin position="12"/>
        <end position="30"/>
    </location>
</feature>
<evidence type="ECO:0000313" key="3">
    <source>
        <dbReference type="Proteomes" id="UP000003175"/>
    </source>
</evidence>
<dbReference type="Pfam" id="PF14387">
    <property type="entry name" value="DUF4418"/>
    <property type="match status" value="1"/>
</dbReference>
<keyword evidence="1" id="KW-0812">Transmembrane</keyword>
<feature type="transmembrane region" description="Helical" evidence="1">
    <location>
        <begin position="75"/>
        <end position="93"/>
    </location>
</feature>
<organism evidence="2 3">
    <name type="scientific">Selenomonas noxia F0398</name>
    <dbReference type="NCBI Taxonomy" id="702437"/>
    <lineage>
        <taxon>Bacteria</taxon>
        <taxon>Bacillati</taxon>
        <taxon>Bacillota</taxon>
        <taxon>Negativicutes</taxon>
        <taxon>Selenomonadales</taxon>
        <taxon>Selenomonadaceae</taxon>
        <taxon>Selenomonas</taxon>
    </lineage>
</organism>
<name>A0ABN0DNY6_9FIRM</name>
<sequence>MNRGKRRFGITDVLLLVLNLIFFVGIQTVFAPCEARPDGTWMPCHHTGEAIAGVAAVLAAMALLHLIIPRAHIKCGLAIAMIPVSLLALLLPGHLMDLCMMDQMRCHTVTAPAVTSIALLDMMLAAADIYVYRKGDAA</sequence>
<accession>A0ABN0DNY6</accession>
<feature type="transmembrane region" description="Helical" evidence="1">
    <location>
        <begin position="50"/>
        <end position="68"/>
    </location>
</feature>
<dbReference type="EMBL" id="ADGH01000016">
    <property type="protein sequence ID" value="EHG24057.1"/>
    <property type="molecule type" value="Genomic_DNA"/>
</dbReference>
<reference evidence="2 3" key="1">
    <citation type="submission" date="2011-08" db="EMBL/GenBank/DDBJ databases">
        <title>The Genome Sequence of Selenomonas noxia F0398.</title>
        <authorList>
            <consortium name="The Broad Institute Genome Sequencing Platform"/>
            <person name="Earl A."/>
            <person name="Ward D."/>
            <person name="Feldgarden M."/>
            <person name="Gevers D."/>
            <person name="Izard J."/>
            <person name="Ganesan A."/>
            <person name="Blanton J.M."/>
            <person name="Baranova O.V."/>
            <person name="Tanner A.C."/>
            <person name="Dewhirst F.E."/>
            <person name="Young S.K."/>
            <person name="Zeng Q."/>
            <person name="Gargeya S."/>
            <person name="Fitzgerald M."/>
            <person name="Haas B."/>
            <person name="Abouelleil A."/>
            <person name="Alvarado L."/>
            <person name="Arachchi H.M."/>
            <person name="Berlin A."/>
            <person name="Brown A."/>
            <person name="Chapman S.B."/>
            <person name="Chen Z."/>
            <person name="Dunbar C."/>
            <person name="Freedman E."/>
            <person name="Gearin G."/>
            <person name="Gellesch M."/>
            <person name="Goldberg J."/>
            <person name="Griggs A."/>
            <person name="Gujja S."/>
            <person name="Heiman D."/>
            <person name="Howarth C."/>
            <person name="Larson L."/>
            <person name="Lui A."/>
            <person name="MacDonald P.J.P."/>
            <person name="Montmayeur A."/>
            <person name="Murphy C."/>
            <person name="Neiman D."/>
            <person name="Pearson M."/>
            <person name="Priest M."/>
            <person name="Roberts A."/>
            <person name="Saif S."/>
            <person name="Shea T."/>
            <person name="Shenoy N."/>
            <person name="Sisk P."/>
            <person name="Stolte C."/>
            <person name="Sykes S."/>
            <person name="Wortman J."/>
            <person name="Nusbaum C."/>
            <person name="Birren B."/>
        </authorList>
    </citation>
    <scope>NUCLEOTIDE SEQUENCE [LARGE SCALE GENOMIC DNA]</scope>
    <source>
        <strain evidence="2 3">F0398</strain>
    </source>
</reference>
<keyword evidence="1" id="KW-0472">Membrane</keyword>
<dbReference type="RefSeq" id="WP_006696928.1">
    <property type="nucleotide sequence ID" value="NZ_JH376860.1"/>
</dbReference>
<gene>
    <name evidence="2" type="ORF">HMPREF9432_01731</name>
</gene>
<feature type="transmembrane region" description="Helical" evidence="1">
    <location>
        <begin position="113"/>
        <end position="132"/>
    </location>
</feature>
<keyword evidence="3" id="KW-1185">Reference proteome</keyword>
<evidence type="ECO:0000313" key="2">
    <source>
        <dbReference type="EMBL" id="EHG24057.1"/>
    </source>
</evidence>